<dbReference type="InterPro" id="IPR003593">
    <property type="entry name" value="AAA+_ATPase"/>
</dbReference>
<gene>
    <name evidence="11" type="ORF">AB5J58_43275</name>
</gene>
<sequence length="592" mass="60788">MTTQAEGDPVTGPLLRSAVRAAGVRCAVLGAVSTASTAAALLLPAVLGRTLDHLLAHAPAARWVWGCAGLVLLIGLLDACETVLGGTVAAGSTAWLRRRVTGHVLALGPRANTRFGSGELVARLVGNAAQAGTAPGAVAALLAALAGPVGGVVALALIDPWLAAVFLAGAPILTFLLRAFARDTSECVTRYQQIQGRMASALTEAIGGFRTIQAAGTADREAARILRPLPDLSRAGHRMWRVQGRAAAQAVAVAPLLQLSVVAVAGYLLTRHRLTVGEVLAASRYAVLATGVGVLVGQLSGLVRAKAATRRLDEILTVPTPAHGHHQLPPGPGHLELRGVTARHGERTVLDGIDLVIPGGTTLAVVGRSGAGKSLLAAIAGRLTDPDAGEVLLDGVPLHALRHDALRTAIGYAFDRPALLGTTIEDTIAFGPHPPPPNRVREAARLAHADPFIRRLPHGYATRVADAPHSGGESQRLGLARAFARDTRVLILDDALSSLDTITEHRITNSLTGPDTTGTRLLIAHRATTAARADVVAWLDGGRVRAVGTHTELWGLAGYRGVFGEAEGVGGAGESGRSARALPGAGAQGGAA</sequence>
<feature type="transmembrane region" description="Helical" evidence="8">
    <location>
        <begin position="133"/>
        <end position="155"/>
    </location>
</feature>
<evidence type="ECO:0000256" key="4">
    <source>
        <dbReference type="ARBA" id="ARBA00022840"/>
    </source>
</evidence>
<dbReference type="InterPro" id="IPR011527">
    <property type="entry name" value="ABC1_TM_dom"/>
</dbReference>
<dbReference type="GO" id="GO:0005886">
    <property type="term" value="C:plasma membrane"/>
    <property type="evidence" value="ECO:0007669"/>
    <property type="project" value="UniProtKB-SubCell"/>
</dbReference>
<proteinExistence type="predicted"/>
<comment type="subcellular location">
    <subcellularLocation>
        <location evidence="1">Cell membrane</location>
        <topology evidence="1">Multi-pass membrane protein</topology>
    </subcellularLocation>
</comment>
<dbReference type="SUPFAM" id="SSF52540">
    <property type="entry name" value="P-loop containing nucleoside triphosphate hydrolases"/>
    <property type="match status" value="1"/>
</dbReference>
<protein>
    <submittedName>
        <fullName evidence="11">ABC transporter ATP-binding protein</fullName>
    </submittedName>
</protein>
<dbReference type="SUPFAM" id="SSF90123">
    <property type="entry name" value="ABC transporter transmembrane region"/>
    <property type="match status" value="1"/>
</dbReference>
<dbReference type="PANTHER" id="PTHR43394">
    <property type="entry name" value="ATP-DEPENDENT PERMEASE MDL1, MITOCHONDRIAL"/>
    <property type="match status" value="1"/>
</dbReference>
<accession>A0AB39ML88</accession>
<evidence type="ECO:0000256" key="8">
    <source>
        <dbReference type="SAM" id="Phobius"/>
    </source>
</evidence>
<evidence type="ECO:0000256" key="3">
    <source>
        <dbReference type="ARBA" id="ARBA00022741"/>
    </source>
</evidence>
<feature type="transmembrane region" description="Helical" evidence="8">
    <location>
        <begin position="22"/>
        <end position="43"/>
    </location>
</feature>
<dbReference type="CDD" id="cd07346">
    <property type="entry name" value="ABC_6TM_exporters"/>
    <property type="match status" value="1"/>
</dbReference>
<dbReference type="InterPro" id="IPR039421">
    <property type="entry name" value="Type_1_exporter"/>
</dbReference>
<dbReference type="AlphaFoldDB" id="A0AB39ML88"/>
<keyword evidence="2 8" id="KW-0812">Transmembrane</keyword>
<dbReference type="SMART" id="SM00382">
    <property type="entry name" value="AAA"/>
    <property type="match status" value="1"/>
</dbReference>
<dbReference type="Gene3D" id="1.20.1560.10">
    <property type="entry name" value="ABC transporter type 1, transmembrane domain"/>
    <property type="match status" value="1"/>
</dbReference>
<evidence type="ECO:0000256" key="5">
    <source>
        <dbReference type="ARBA" id="ARBA00022989"/>
    </source>
</evidence>
<evidence type="ECO:0000256" key="6">
    <source>
        <dbReference type="ARBA" id="ARBA00023136"/>
    </source>
</evidence>
<evidence type="ECO:0000256" key="7">
    <source>
        <dbReference type="SAM" id="MobiDB-lite"/>
    </source>
</evidence>
<evidence type="ECO:0000259" key="9">
    <source>
        <dbReference type="PROSITE" id="PS50893"/>
    </source>
</evidence>
<feature type="domain" description="ABC transmembrane type-1" evidence="10">
    <location>
        <begin position="27"/>
        <end position="304"/>
    </location>
</feature>
<evidence type="ECO:0000259" key="10">
    <source>
        <dbReference type="PROSITE" id="PS50929"/>
    </source>
</evidence>
<feature type="region of interest" description="Disordered" evidence="7">
    <location>
        <begin position="573"/>
        <end position="592"/>
    </location>
</feature>
<evidence type="ECO:0000313" key="11">
    <source>
        <dbReference type="EMBL" id="XDQ06594.1"/>
    </source>
</evidence>
<dbReference type="InterPro" id="IPR036640">
    <property type="entry name" value="ABC1_TM_sf"/>
</dbReference>
<feature type="transmembrane region" description="Helical" evidence="8">
    <location>
        <begin position="63"/>
        <end position="89"/>
    </location>
</feature>
<feature type="domain" description="ABC transporter" evidence="9">
    <location>
        <begin position="335"/>
        <end position="566"/>
    </location>
</feature>
<dbReference type="Gene3D" id="3.40.50.300">
    <property type="entry name" value="P-loop containing nucleotide triphosphate hydrolases"/>
    <property type="match status" value="1"/>
</dbReference>
<dbReference type="RefSeq" id="WP_369191500.1">
    <property type="nucleotide sequence ID" value="NZ_CP163431.1"/>
</dbReference>
<dbReference type="EMBL" id="CP163431">
    <property type="protein sequence ID" value="XDQ06594.1"/>
    <property type="molecule type" value="Genomic_DNA"/>
</dbReference>
<name>A0AB39ML88_9ACTN</name>
<feature type="transmembrane region" description="Helical" evidence="8">
    <location>
        <begin position="246"/>
        <end position="270"/>
    </location>
</feature>
<feature type="transmembrane region" description="Helical" evidence="8">
    <location>
        <begin position="161"/>
        <end position="181"/>
    </location>
</feature>
<dbReference type="PROSITE" id="PS50929">
    <property type="entry name" value="ABC_TM1F"/>
    <property type="match status" value="1"/>
</dbReference>
<dbReference type="InterPro" id="IPR003439">
    <property type="entry name" value="ABC_transporter-like_ATP-bd"/>
</dbReference>
<dbReference type="GO" id="GO:0005524">
    <property type="term" value="F:ATP binding"/>
    <property type="evidence" value="ECO:0007669"/>
    <property type="project" value="UniProtKB-KW"/>
</dbReference>
<feature type="compositionally biased region" description="Low complexity" evidence="7">
    <location>
        <begin position="575"/>
        <end position="585"/>
    </location>
</feature>
<keyword evidence="5 8" id="KW-1133">Transmembrane helix</keyword>
<evidence type="ECO:0000256" key="1">
    <source>
        <dbReference type="ARBA" id="ARBA00004651"/>
    </source>
</evidence>
<dbReference type="Pfam" id="PF00664">
    <property type="entry name" value="ABC_membrane"/>
    <property type="match status" value="1"/>
</dbReference>
<dbReference type="GO" id="GO:0015421">
    <property type="term" value="F:ABC-type oligopeptide transporter activity"/>
    <property type="evidence" value="ECO:0007669"/>
    <property type="project" value="TreeGrafter"/>
</dbReference>
<keyword evidence="6 8" id="KW-0472">Membrane</keyword>
<evidence type="ECO:0000256" key="2">
    <source>
        <dbReference type="ARBA" id="ARBA00022692"/>
    </source>
</evidence>
<dbReference type="PANTHER" id="PTHR43394:SF1">
    <property type="entry name" value="ATP-BINDING CASSETTE SUB-FAMILY B MEMBER 10, MITOCHONDRIAL"/>
    <property type="match status" value="1"/>
</dbReference>
<dbReference type="GO" id="GO:0016887">
    <property type="term" value="F:ATP hydrolysis activity"/>
    <property type="evidence" value="ECO:0007669"/>
    <property type="project" value="InterPro"/>
</dbReference>
<reference evidence="11" key="1">
    <citation type="submission" date="2024-07" db="EMBL/GenBank/DDBJ databases">
        <authorList>
            <person name="Yu S.T."/>
        </authorList>
    </citation>
    <scope>NUCLEOTIDE SEQUENCE</scope>
    <source>
        <strain evidence="11">R08</strain>
    </source>
</reference>
<keyword evidence="4 11" id="KW-0067">ATP-binding</keyword>
<organism evidence="11">
    <name type="scientific">Streptomyces sp. R08</name>
    <dbReference type="NCBI Taxonomy" id="3238624"/>
    <lineage>
        <taxon>Bacteria</taxon>
        <taxon>Bacillati</taxon>
        <taxon>Actinomycetota</taxon>
        <taxon>Actinomycetes</taxon>
        <taxon>Kitasatosporales</taxon>
        <taxon>Streptomycetaceae</taxon>
        <taxon>Streptomyces</taxon>
    </lineage>
</organism>
<feature type="transmembrane region" description="Helical" evidence="8">
    <location>
        <begin position="282"/>
        <end position="303"/>
    </location>
</feature>
<dbReference type="InterPro" id="IPR027417">
    <property type="entry name" value="P-loop_NTPase"/>
</dbReference>
<keyword evidence="3" id="KW-0547">Nucleotide-binding</keyword>
<dbReference type="PROSITE" id="PS50893">
    <property type="entry name" value="ABC_TRANSPORTER_2"/>
    <property type="match status" value="1"/>
</dbReference>
<dbReference type="Pfam" id="PF00005">
    <property type="entry name" value="ABC_tran"/>
    <property type="match status" value="1"/>
</dbReference>